<keyword evidence="2" id="KW-1185">Reference proteome</keyword>
<sequence>MTTIINKSAGLAPRLPRGPYAAPAHSRRRLVFALCVYTKLSLTVSTSFNALLNSDLRVLAGMGIFFSIRTRGAISGIVRRSAANRVRGTVYLPLKHGADLRLRYIFTPQDGPLACLPLDSRALSPCASNWFLSSSLSSFSPTLPATMLRRDLWPPRSRQKHFGVSLLEGCHPSIPGTERSIVVTTSHGLCRRPIPGAGTGTGTVRSIVVTTSREQIRRARRVAEATISNFRAAIVREQSCRRRCSVATRFREARWRRTRAAGRRGALNRGKTSFGARPTGV</sequence>
<comment type="caution">
    <text evidence="1">The sequence shown here is derived from an EMBL/GenBank/DDBJ whole genome shotgun (WGS) entry which is preliminary data.</text>
</comment>
<protein>
    <submittedName>
        <fullName evidence="1">Uncharacterized protein</fullName>
    </submittedName>
</protein>
<proteinExistence type="predicted"/>
<evidence type="ECO:0000313" key="2">
    <source>
        <dbReference type="Proteomes" id="UP001207468"/>
    </source>
</evidence>
<reference evidence="1" key="1">
    <citation type="submission" date="2021-03" db="EMBL/GenBank/DDBJ databases">
        <title>Evolutionary priming and transition to the ectomycorrhizal habit in an iconic lineage of mushroom-forming fungi: is preadaptation a requirement?</title>
        <authorList>
            <consortium name="DOE Joint Genome Institute"/>
            <person name="Looney B.P."/>
            <person name="Miyauchi S."/>
            <person name="Morin E."/>
            <person name="Drula E."/>
            <person name="Courty P.E."/>
            <person name="Chicoki N."/>
            <person name="Fauchery L."/>
            <person name="Kohler A."/>
            <person name="Kuo A."/>
            <person name="LaButti K."/>
            <person name="Pangilinan J."/>
            <person name="Lipzen A."/>
            <person name="Riley R."/>
            <person name="Andreopoulos W."/>
            <person name="He G."/>
            <person name="Johnson J."/>
            <person name="Barry K.W."/>
            <person name="Grigoriev I.V."/>
            <person name="Nagy L."/>
            <person name="Hibbett D."/>
            <person name="Henrissat B."/>
            <person name="Matheny P.B."/>
            <person name="Labbe J."/>
            <person name="Martin A.F."/>
        </authorList>
    </citation>
    <scope>NUCLEOTIDE SEQUENCE</scope>
    <source>
        <strain evidence="1">BPL698</strain>
    </source>
</reference>
<organism evidence="1 2">
    <name type="scientific">Russula earlei</name>
    <dbReference type="NCBI Taxonomy" id="71964"/>
    <lineage>
        <taxon>Eukaryota</taxon>
        <taxon>Fungi</taxon>
        <taxon>Dikarya</taxon>
        <taxon>Basidiomycota</taxon>
        <taxon>Agaricomycotina</taxon>
        <taxon>Agaricomycetes</taxon>
        <taxon>Russulales</taxon>
        <taxon>Russulaceae</taxon>
        <taxon>Russula</taxon>
    </lineage>
</organism>
<evidence type="ECO:0000313" key="1">
    <source>
        <dbReference type="EMBL" id="KAI9508355.1"/>
    </source>
</evidence>
<accession>A0ACC0U9G2</accession>
<gene>
    <name evidence="1" type="ORF">F5148DRAFT_918797</name>
</gene>
<name>A0ACC0U9G2_9AGAM</name>
<dbReference type="Proteomes" id="UP001207468">
    <property type="component" value="Unassembled WGS sequence"/>
</dbReference>
<dbReference type="EMBL" id="JAGFNK010000094">
    <property type="protein sequence ID" value="KAI9508355.1"/>
    <property type="molecule type" value="Genomic_DNA"/>
</dbReference>